<sequence length="224" mass="25002">MPQSETPNTLRHSIKVVLLGDLGVGKTCLRSQYIHHVFSSAYKTTIGGDFLTTTTEVNNSDDKPITVNLQIWDTAGQERFNLISQAFYRGADVAVLVYDVTNYESLISLQGWWAQFSEHCHVDAPGLVIVGNKIDRTAEQCIDLEEVRPILCRNDPEQFENYITDWKSDVLEVSCKQPLSVDAVFQRVALLGLSKSSRNDASRLQINQIDISPKDRAHAASCAC</sequence>
<keyword evidence="5" id="KW-0636">Prenylation</keyword>
<keyword evidence="5" id="KW-0449">Lipoprotein</keyword>
<dbReference type="AlphaFoldDB" id="A0AAX4H5Z5"/>
<reference evidence="6 7" key="1">
    <citation type="submission" date="2023-10" db="EMBL/GenBank/DDBJ databases">
        <title>Draft Genome Sequence of Candida saopaulonensis from a very Premature Infant with Sepsis.</title>
        <authorList>
            <person name="Ning Y."/>
            <person name="Dai R."/>
            <person name="Xiao M."/>
            <person name="Xu Y."/>
            <person name="Yan Q."/>
            <person name="Zhang L."/>
        </authorList>
    </citation>
    <scope>NUCLEOTIDE SEQUENCE [LARGE SCALE GENOMIC DNA]</scope>
    <source>
        <strain evidence="6 7">19XY460</strain>
    </source>
</reference>
<keyword evidence="3" id="KW-0547">Nucleotide-binding</keyword>
<keyword evidence="2" id="KW-0488">Methylation</keyword>
<dbReference type="EMBL" id="CP138894">
    <property type="protein sequence ID" value="WPK23887.1"/>
    <property type="molecule type" value="Genomic_DNA"/>
</dbReference>
<dbReference type="SUPFAM" id="SSF52540">
    <property type="entry name" value="P-loop containing nucleoside triphosphate hydrolases"/>
    <property type="match status" value="1"/>
</dbReference>
<dbReference type="GeneID" id="88172204"/>
<accession>A0AAX4H5Z5</accession>
<evidence type="ECO:0000256" key="5">
    <source>
        <dbReference type="ARBA" id="ARBA00023289"/>
    </source>
</evidence>
<dbReference type="PROSITE" id="PS51421">
    <property type="entry name" value="RAS"/>
    <property type="match status" value="1"/>
</dbReference>
<dbReference type="Proteomes" id="UP001338582">
    <property type="component" value="Chromosome 1"/>
</dbReference>
<protein>
    <submittedName>
        <fullName evidence="6">Uncharacterized protein</fullName>
    </submittedName>
</protein>
<evidence type="ECO:0000256" key="3">
    <source>
        <dbReference type="ARBA" id="ARBA00022741"/>
    </source>
</evidence>
<dbReference type="GO" id="GO:0005525">
    <property type="term" value="F:GTP binding"/>
    <property type="evidence" value="ECO:0007669"/>
    <property type="project" value="UniProtKB-KW"/>
</dbReference>
<dbReference type="SMART" id="SM00174">
    <property type="entry name" value="RHO"/>
    <property type="match status" value="1"/>
</dbReference>
<dbReference type="InterPro" id="IPR027417">
    <property type="entry name" value="P-loop_NTPase"/>
</dbReference>
<comment type="similarity">
    <text evidence="1">Belongs to the small GTPase superfamily. Rab family.</text>
</comment>
<evidence type="ECO:0000256" key="2">
    <source>
        <dbReference type="ARBA" id="ARBA00022481"/>
    </source>
</evidence>
<dbReference type="PROSITE" id="PS51419">
    <property type="entry name" value="RAB"/>
    <property type="match status" value="1"/>
</dbReference>
<dbReference type="InterPro" id="IPR001806">
    <property type="entry name" value="Small_GTPase"/>
</dbReference>
<dbReference type="CDD" id="cd00154">
    <property type="entry name" value="Rab"/>
    <property type="match status" value="1"/>
</dbReference>
<dbReference type="PANTHER" id="PTHR47981">
    <property type="entry name" value="RAB FAMILY"/>
    <property type="match status" value="1"/>
</dbReference>
<dbReference type="Gene3D" id="3.40.50.300">
    <property type="entry name" value="P-loop containing nucleotide triphosphate hydrolases"/>
    <property type="match status" value="1"/>
</dbReference>
<proteinExistence type="inferred from homology"/>
<evidence type="ECO:0000313" key="7">
    <source>
        <dbReference type="Proteomes" id="UP001338582"/>
    </source>
</evidence>
<dbReference type="FunFam" id="3.40.50.300:FF:001447">
    <property type="entry name" value="Ras-related protein Rab-1B"/>
    <property type="match status" value="1"/>
</dbReference>
<dbReference type="PRINTS" id="PR00449">
    <property type="entry name" value="RASTRNSFRMNG"/>
</dbReference>
<dbReference type="GO" id="GO:0005770">
    <property type="term" value="C:late endosome"/>
    <property type="evidence" value="ECO:0007669"/>
    <property type="project" value="TreeGrafter"/>
</dbReference>
<name>A0AAX4H5Z5_9ASCO</name>
<dbReference type="KEGG" id="asau:88172204"/>
<dbReference type="InterPro" id="IPR005225">
    <property type="entry name" value="Small_GTP-bd"/>
</dbReference>
<dbReference type="Pfam" id="PF00071">
    <property type="entry name" value="Ras"/>
    <property type="match status" value="1"/>
</dbReference>
<dbReference type="RefSeq" id="XP_062876272.1">
    <property type="nucleotide sequence ID" value="XM_063020202.1"/>
</dbReference>
<keyword evidence="4" id="KW-0342">GTP-binding</keyword>
<dbReference type="PANTHER" id="PTHR47981:SF20">
    <property type="entry name" value="RAS-RELATED PROTEIN RAB-7A"/>
    <property type="match status" value="1"/>
</dbReference>
<evidence type="ECO:0000313" key="6">
    <source>
        <dbReference type="EMBL" id="WPK23887.1"/>
    </source>
</evidence>
<dbReference type="GO" id="GO:0000329">
    <property type="term" value="C:fungal-type vacuole membrane"/>
    <property type="evidence" value="ECO:0007669"/>
    <property type="project" value="TreeGrafter"/>
</dbReference>
<keyword evidence="7" id="KW-1185">Reference proteome</keyword>
<dbReference type="GO" id="GO:0032889">
    <property type="term" value="P:regulation of vacuole fusion, non-autophagic"/>
    <property type="evidence" value="ECO:0007669"/>
    <property type="project" value="TreeGrafter"/>
</dbReference>
<evidence type="ECO:0000256" key="1">
    <source>
        <dbReference type="ARBA" id="ARBA00006270"/>
    </source>
</evidence>
<organism evidence="6 7">
    <name type="scientific">Australozyma saopauloensis</name>
    <dbReference type="NCBI Taxonomy" id="291208"/>
    <lineage>
        <taxon>Eukaryota</taxon>
        <taxon>Fungi</taxon>
        <taxon>Dikarya</taxon>
        <taxon>Ascomycota</taxon>
        <taxon>Saccharomycotina</taxon>
        <taxon>Pichiomycetes</taxon>
        <taxon>Metschnikowiaceae</taxon>
        <taxon>Australozyma</taxon>
    </lineage>
</organism>
<dbReference type="SMART" id="SM00175">
    <property type="entry name" value="RAB"/>
    <property type="match status" value="1"/>
</dbReference>
<dbReference type="SMART" id="SM00173">
    <property type="entry name" value="RAS"/>
    <property type="match status" value="1"/>
</dbReference>
<gene>
    <name evidence="6" type="ORF">PUMCH_001137</name>
</gene>
<dbReference type="NCBIfam" id="TIGR00231">
    <property type="entry name" value="small_GTP"/>
    <property type="match status" value="1"/>
</dbReference>
<evidence type="ECO:0000256" key="4">
    <source>
        <dbReference type="ARBA" id="ARBA00023134"/>
    </source>
</evidence>
<dbReference type="GO" id="GO:0003924">
    <property type="term" value="F:GTPase activity"/>
    <property type="evidence" value="ECO:0007669"/>
    <property type="project" value="InterPro"/>
</dbReference>